<feature type="transmembrane region" description="Helical" evidence="7">
    <location>
        <begin position="180"/>
        <end position="199"/>
    </location>
</feature>
<keyword evidence="2 7" id="KW-0813">Transport</keyword>
<evidence type="ECO:0000259" key="8">
    <source>
        <dbReference type="PROSITE" id="PS50928"/>
    </source>
</evidence>
<keyword evidence="3" id="KW-1003">Cell membrane</keyword>
<dbReference type="InterPro" id="IPR000515">
    <property type="entry name" value="MetI-like"/>
</dbReference>
<dbReference type="InterPro" id="IPR045621">
    <property type="entry name" value="BPD_transp_1_N"/>
</dbReference>
<dbReference type="OrthoDB" id="2803660at2"/>
<name>A0A1N7K900_9BACL</name>
<evidence type="ECO:0000256" key="1">
    <source>
        <dbReference type="ARBA" id="ARBA00004651"/>
    </source>
</evidence>
<dbReference type="PROSITE" id="PS50928">
    <property type="entry name" value="ABC_TM1"/>
    <property type="match status" value="1"/>
</dbReference>
<evidence type="ECO:0000313" key="10">
    <source>
        <dbReference type="Proteomes" id="UP000186156"/>
    </source>
</evidence>
<dbReference type="Proteomes" id="UP000186156">
    <property type="component" value="Unassembled WGS sequence"/>
</dbReference>
<dbReference type="GO" id="GO:0055085">
    <property type="term" value="P:transmembrane transport"/>
    <property type="evidence" value="ECO:0007669"/>
    <property type="project" value="InterPro"/>
</dbReference>
<dbReference type="InterPro" id="IPR035906">
    <property type="entry name" value="MetI-like_sf"/>
</dbReference>
<evidence type="ECO:0000256" key="6">
    <source>
        <dbReference type="ARBA" id="ARBA00023136"/>
    </source>
</evidence>
<evidence type="ECO:0000256" key="4">
    <source>
        <dbReference type="ARBA" id="ARBA00022692"/>
    </source>
</evidence>
<organism evidence="9 10">
    <name type="scientific">Alicyclobacillus vulcanalis</name>
    <dbReference type="NCBI Taxonomy" id="252246"/>
    <lineage>
        <taxon>Bacteria</taxon>
        <taxon>Bacillati</taxon>
        <taxon>Bacillota</taxon>
        <taxon>Bacilli</taxon>
        <taxon>Bacillales</taxon>
        <taxon>Alicyclobacillaceae</taxon>
        <taxon>Alicyclobacillus</taxon>
    </lineage>
</organism>
<dbReference type="Gene3D" id="1.10.3720.10">
    <property type="entry name" value="MetI-like"/>
    <property type="match status" value="1"/>
</dbReference>
<feature type="domain" description="ABC transmembrane type-1" evidence="8">
    <location>
        <begin position="95"/>
        <end position="303"/>
    </location>
</feature>
<dbReference type="SUPFAM" id="SSF161098">
    <property type="entry name" value="MetI-like"/>
    <property type="match status" value="1"/>
</dbReference>
<dbReference type="PANTHER" id="PTHR43163">
    <property type="entry name" value="DIPEPTIDE TRANSPORT SYSTEM PERMEASE PROTEIN DPPB-RELATED"/>
    <property type="match status" value="1"/>
</dbReference>
<dbReference type="EMBL" id="FTOO01000001">
    <property type="protein sequence ID" value="SIS58038.1"/>
    <property type="molecule type" value="Genomic_DNA"/>
</dbReference>
<reference evidence="10" key="1">
    <citation type="submission" date="2017-01" db="EMBL/GenBank/DDBJ databases">
        <authorList>
            <person name="Varghese N."/>
            <person name="Submissions S."/>
        </authorList>
    </citation>
    <scope>NUCLEOTIDE SEQUENCE [LARGE SCALE GENOMIC DNA]</scope>
    <source>
        <strain evidence="10">DSM 16176</strain>
    </source>
</reference>
<evidence type="ECO:0000256" key="5">
    <source>
        <dbReference type="ARBA" id="ARBA00022989"/>
    </source>
</evidence>
<feature type="transmembrane region" description="Helical" evidence="7">
    <location>
        <begin position="12"/>
        <end position="30"/>
    </location>
</feature>
<dbReference type="RefSeq" id="WP_076344530.1">
    <property type="nucleotide sequence ID" value="NZ_FTOO01000001.1"/>
</dbReference>
<keyword evidence="5 7" id="KW-1133">Transmembrane helix</keyword>
<dbReference type="GO" id="GO:0005886">
    <property type="term" value="C:plasma membrane"/>
    <property type="evidence" value="ECO:0007669"/>
    <property type="project" value="UniProtKB-SubCell"/>
</dbReference>
<gene>
    <name evidence="9" type="ORF">SAMN05421799_101415</name>
</gene>
<feature type="transmembrane region" description="Helical" evidence="7">
    <location>
        <begin position="135"/>
        <end position="160"/>
    </location>
</feature>
<dbReference type="CDD" id="cd06261">
    <property type="entry name" value="TM_PBP2"/>
    <property type="match status" value="1"/>
</dbReference>
<feature type="transmembrane region" description="Helical" evidence="7">
    <location>
        <begin position="243"/>
        <end position="264"/>
    </location>
</feature>
<feature type="transmembrane region" description="Helical" evidence="7">
    <location>
        <begin position="284"/>
        <end position="310"/>
    </location>
</feature>
<keyword evidence="6 7" id="KW-0472">Membrane</keyword>
<dbReference type="STRING" id="252246.SAMN05421799_101415"/>
<accession>A0A1N7K900</accession>
<dbReference type="AlphaFoldDB" id="A0A1N7K900"/>
<evidence type="ECO:0000313" key="9">
    <source>
        <dbReference type="EMBL" id="SIS58038.1"/>
    </source>
</evidence>
<protein>
    <submittedName>
        <fullName evidence="9">Peptide/nickel transport system permease protein</fullName>
    </submittedName>
</protein>
<dbReference type="Pfam" id="PF00528">
    <property type="entry name" value="BPD_transp_1"/>
    <property type="match status" value="1"/>
</dbReference>
<dbReference type="Pfam" id="PF19300">
    <property type="entry name" value="BPD_transp_1_N"/>
    <property type="match status" value="1"/>
</dbReference>
<keyword evidence="4 7" id="KW-0812">Transmembrane</keyword>
<sequence length="320" mass="36128">MLSYIVRRILQAIPSLIGISIISFILLHIVPGNPVRILLGQHYTPQRAAALAQSLGLNKPLYMQYLIWLWNILHGNLGYSYNYTEPVTYLIAHALPNTLSLVLIATIFAQLFAMLIGTIQAYFENSIADHIITVLNYFFYSMPSFWLGILMVMFFAIQLHWFPSGGVLNPQDPNPGFWDWLHHLILPAATLTLVTLAGYSRYMRSSVRETLLMDYVRTARAKGLRESQVLWRHVLRNSILPQITLFGLSFPALFAGALFIEQIFNYPGMGLLYWNAVGTLDYPVLLGVTMFLGALTIIGNLLADVLYSLVDPRISLESMS</sequence>
<proteinExistence type="inferred from homology"/>
<comment type="subcellular location">
    <subcellularLocation>
        <location evidence="1 7">Cell membrane</location>
        <topology evidence="1 7">Multi-pass membrane protein</topology>
    </subcellularLocation>
</comment>
<evidence type="ECO:0000256" key="7">
    <source>
        <dbReference type="RuleBase" id="RU363032"/>
    </source>
</evidence>
<keyword evidence="10" id="KW-1185">Reference proteome</keyword>
<feature type="transmembrane region" description="Helical" evidence="7">
    <location>
        <begin position="99"/>
        <end position="123"/>
    </location>
</feature>
<evidence type="ECO:0000256" key="3">
    <source>
        <dbReference type="ARBA" id="ARBA00022475"/>
    </source>
</evidence>
<dbReference type="PANTHER" id="PTHR43163:SF6">
    <property type="entry name" value="DIPEPTIDE TRANSPORT SYSTEM PERMEASE PROTEIN DPPB-RELATED"/>
    <property type="match status" value="1"/>
</dbReference>
<evidence type="ECO:0000256" key="2">
    <source>
        <dbReference type="ARBA" id="ARBA00022448"/>
    </source>
</evidence>
<comment type="similarity">
    <text evidence="7">Belongs to the binding-protein-dependent transport system permease family.</text>
</comment>